<dbReference type="EMBL" id="CM001222">
    <property type="protein sequence ID" value="KEH25811.1"/>
    <property type="molecule type" value="Genomic_DNA"/>
</dbReference>
<reference evidence="2 4" key="2">
    <citation type="journal article" date="2014" name="BMC Genomics">
        <title>An improved genome release (version Mt4.0) for the model legume Medicago truncatula.</title>
        <authorList>
            <person name="Tang H."/>
            <person name="Krishnakumar V."/>
            <person name="Bidwell S."/>
            <person name="Rosen B."/>
            <person name="Chan A."/>
            <person name="Zhou S."/>
            <person name="Gentzbittel L."/>
            <person name="Childs K.L."/>
            <person name="Yandell M."/>
            <person name="Gundlach H."/>
            <person name="Mayer K.F."/>
            <person name="Schwartz D.C."/>
            <person name="Town C.D."/>
        </authorList>
    </citation>
    <scope>GENOME REANNOTATION</scope>
    <source>
        <strain evidence="2">A17</strain>
        <strain evidence="3 4">cv. Jemalong A17</strain>
    </source>
</reference>
<evidence type="ECO:0000259" key="1">
    <source>
        <dbReference type="Pfam" id="PF03372"/>
    </source>
</evidence>
<dbReference type="GO" id="GO:0004519">
    <property type="term" value="F:endonuclease activity"/>
    <property type="evidence" value="ECO:0007669"/>
    <property type="project" value="UniProtKB-KW"/>
</dbReference>
<protein>
    <submittedName>
        <fullName evidence="2">Endonuclease/exonuclease/phosphatase family protein</fullName>
    </submittedName>
</protein>
<keyword evidence="2" id="KW-0540">Nuclease</keyword>
<dbReference type="AlphaFoldDB" id="A0A072U8V6"/>
<dbReference type="HOGENOM" id="CLU_069922_0_0_1"/>
<keyword evidence="2" id="KW-0255">Endonuclease</keyword>
<accession>A0A072U8V6</accession>
<name>A0A072U8V6_MEDTR</name>
<dbReference type="InterPro" id="IPR036691">
    <property type="entry name" value="Endo/exonu/phosph_ase_sf"/>
</dbReference>
<keyword evidence="4" id="KW-1185">Reference proteome</keyword>
<evidence type="ECO:0000313" key="3">
    <source>
        <dbReference type="EnsemblPlants" id="KEH25811"/>
    </source>
</evidence>
<reference evidence="3" key="3">
    <citation type="submission" date="2015-04" db="UniProtKB">
        <authorList>
            <consortium name="EnsemblPlants"/>
        </authorList>
    </citation>
    <scope>IDENTIFICATION</scope>
    <source>
        <strain evidence="3">cv. Jemalong A17</strain>
    </source>
</reference>
<feature type="domain" description="Endonuclease/exonuclease/phosphatase" evidence="1">
    <location>
        <begin position="10"/>
        <end position="130"/>
    </location>
</feature>
<reference evidence="2 4" key="1">
    <citation type="journal article" date="2011" name="Nature">
        <title>The Medicago genome provides insight into the evolution of rhizobial symbioses.</title>
        <authorList>
            <person name="Young N.D."/>
            <person name="Debelle F."/>
            <person name="Oldroyd G.E."/>
            <person name="Geurts R."/>
            <person name="Cannon S.B."/>
            <person name="Udvardi M.K."/>
            <person name="Benedito V.A."/>
            <person name="Mayer K.F."/>
            <person name="Gouzy J."/>
            <person name="Schoof H."/>
            <person name="Van de Peer Y."/>
            <person name="Proost S."/>
            <person name="Cook D.R."/>
            <person name="Meyers B.C."/>
            <person name="Spannagl M."/>
            <person name="Cheung F."/>
            <person name="De Mita S."/>
            <person name="Krishnakumar V."/>
            <person name="Gundlach H."/>
            <person name="Zhou S."/>
            <person name="Mudge J."/>
            <person name="Bharti A.K."/>
            <person name="Murray J.D."/>
            <person name="Naoumkina M.A."/>
            <person name="Rosen B."/>
            <person name="Silverstein K.A."/>
            <person name="Tang H."/>
            <person name="Rombauts S."/>
            <person name="Zhao P.X."/>
            <person name="Zhou P."/>
            <person name="Barbe V."/>
            <person name="Bardou P."/>
            <person name="Bechner M."/>
            <person name="Bellec A."/>
            <person name="Berger A."/>
            <person name="Berges H."/>
            <person name="Bidwell S."/>
            <person name="Bisseling T."/>
            <person name="Choisne N."/>
            <person name="Couloux A."/>
            <person name="Denny R."/>
            <person name="Deshpande S."/>
            <person name="Dai X."/>
            <person name="Doyle J.J."/>
            <person name="Dudez A.M."/>
            <person name="Farmer A.D."/>
            <person name="Fouteau S."/>
            <person name="Franken C."/>
            <person name="Gibelin C."/>
            <person name="Gish J."/>
            <person name="Goldstein S."/>
            <person name="Gonzalez A.J."/>
            <person name="Green P.J."/>
            <person name="Hallab A."/>
            <person name="Hartog M."/>
            <person name="Hua A."/>
            <person name="Humphray S.J."/>
            <person name="Jeong D.H."/>
            <person name="Jing Y."/>
            <person name="Jocker A."/>
            <person name="Kenton S.M."/>
            <person name="Kim D.J."/>
            <person name="Klee K."/>
            <person name="Lai H."/>
            <person name="Lang C."/>
            <person name="Lin S."/>
            <person name="Macmil S.L."/>
            <person name="Magdelenat G."/>
            <person name="Matthews L."/>
            <person name="McCorrison J."/>
            <person name="Monaghan E.L."/>
            <person name="Mun J.H."/>
            <person name="Najar F.Z."/>
            <person name="Nicholson C."/>
            <person name="Noirot C."/>
            <person name="O'Bleness M."/>
            <person name="Paule C.R."/>
            <person name="Poulain J."/>
            <person name="Prion F."/>
            <person name="Qin B."/>
            <person name="Qu C."/>
            <person name="Retzel E.F."/>
            <person name="Riddle C."/>
            <person name="Sallet E."/>
            <person name="Samain S."/>
            <person name="Samson N."/>
            <person name="Sanders I."/>
            <person name="Saurat O."/>
            <person name="Scarpelli C."/>
            <person name="Schiex T."/>
            <person name="Segurens B."/>
            <person name="Severin A.J."/>
            <person name="Sherrier D.J."/>
            <person name="Shi R."/>
            <person name="Sims S."/>
            <person name="Singer S.R."/>
            <person name="Sinharoy S."/>
            <person name="Sterck L."/>
            <person name="Viollet A."/>
            <person name="Wang B.B."/>
            <person name="Wang K."/>
            <person name="Wang M."/>
            <person name="Wang X."/>
            <person name="Warfsmann J."/>
            <person name="Weissenbach J."/>
            <person name="White D.D."/>
            <person name="White J.D."/>
            <person name="Wiley G.B."/>
            <person name="Wincker P."/>
            <person name="Xing Y."/>
            <person name="Yang L."/>
            <person name="Yao Z."/>
            <person name="Ying F."/>
            <person name="Zhai J."/>
            <person name="Zhou L."/>
            <person name="Zuber A."/>
            <person name="Denarie J."/>
            <person name="Dixon R.A."/>
            <person name="May G.D."/>
            <person name="Schwartz D.C."/>
            <person name="Rogers J."/>
            <person name="Quetier F."/>
            <person name="Town C.D."/>
            <person name="Roe B.A."/>
        </authorList>
    </citation>
    <scope>NUCLEOTIDE SEQUENCE [LARGE SCALE GENOMIC DNA]</scope>
    <source>
        <strain evidence="2">A17</strain>
        <strain evidence="3 4">cv. Jemalong A17</strain>
    </source>
</reference>
<dbReference type="SUPFAM" id="SSF56219">
    <property type="entry name" value="DNase I-like"/>
    <property type="match status" value="1"/>
</dbReference>
<dbReference type="Pfam" id="PF03372">
    <property type="entry name" value="Exo_endo_phos"/>
    <property type="match status" value="1"/>
</dbReference>
<organism evidence="2 4">
    <name type="scientific">Medicago truncatula</name>
    <name type="common">Barrel medic</name>
    <name type="synonym">Medicago tribuloides</name>
    <dbReference type="NCBI Taxonomy" id="3880"/>
    <lineage>
        <taxon>Eukaryota</taxon>
        <taxon>Viridiplantae</taxon>
        <taxon>Streptophyta</taxon>
        <taxon>Embryophyta</taxon>
        <taxon>Tracheophyta</taxon>
        <taxon>Spermatophyta</taxon>
        <taxon>Magnoliopsida</taxon>
        <taxon>eudicotyledons</taxon>
        <taxon>Gunneridae</taxon>
        <taxon>Pentapetalae</taxon>
        <taxon>rosids</taxon>
        <taxon>fabids</taxon>
        <taxon>Fabales</taxon>
        <taxon>Fabaceae</taxon>
        <taxon>Papilionoideae</taxon>
        <taxon>50 kb inversion clade</taxon>
        <taxon>NPAAA clade</taxon>
        <taxon>Hologalegina</taxon>
        <taxon>IRL clade</taxon>
        <taxon>Trifolieae</taxon>
        <taxon>Medicago</taxon>
    </lineage>
</organism>
<dbReference type="InterPro" id="IPR005135">
    <property type="entry name" value="Endo/exonuclease/phosphatase"/>
</dbReference>
<keyword evidence="2" id="KW-0378">Hydrolase</keyword>
<evidence type="ECO:0000313" key="4">
    <source>
        <dbReference type="Proteomes" id="UP000002051"/>
    </source>
</evidence>
<dbReference type="Proteomes" id="UP000002051">
    <property type="component" value="Chromosome 6"/>
</dbReference>
<gene>
    <name evidence="2" type="ordered locus">MTR_6g034715</name>
</gene>
<evidence type="ECO:0000313" key="2">
    <source>
        <dbReference type="EMBL" id="KEH25811.1"/>
    </source>
</evidence>
<dbReference type="PANTHER" id="PTHR33710">
    <property type="entry name" value="BNAC02G09200D PROTEIN"/>
    <property type="match status" value="1"/>
</dbReference>
<proteinExistence type="predicted"/>
<dbReference type="EnsemblPlants" id="KEH25811">
    <property type="protein sequence ID" value="KEH25811"/>
    <property type="gene ID" value="MTR_6g034715"/>
</dbReference>
<dbReference type="PANTHER" id="PTHR33710:SF79">
    <property type="entry name" value="OS06G0205337 PROTEIN"/>
    <property type="match status" value="1"/>
</dbReference>
<dbReference type="Gene3D" id="3.60.10.10">
    <property type="entry name" value="Endonuclease/exonuclease/phosphatase"/>
    <property type="match status" value="1"/>
</dbReference>
<sequence length="172" mass="19751">MNKGKWQLTGYYGFPEGRRRRASWDFFRNVANNTSLPWCILGDFNDIFNAREKRGGAIRPRWLINGFRQAMSDAGVTGVYMKGYPYTWFKSLGTPRAVEVKLDRALANADWFRMVPNVMVENLVAPSSDHYPLFFKKKELAQNLDVNGPLSSPHDLTVVSESRFDEEYDQGS</sequence>